<comment type="caution">
    <text evidence="1">The sequence shown here is derived from an EMBL/GenBank/DDBJ whole genome shotgun (WGS) entry which is preliminary data.</text>
</comment>
<protein>
    <recommendedName>
        <fullName evidence="3">DUF4268 domain-containing protein</fullName>
    </recommendedName>
</protein>
<proteinExistence type="predicted"/>
<dbReference type="AlphaFoldDB" id="A0A554VJD0"/>
<evidence type="ECO:0008006" key="3">
    <source>
        <dbReference type="Google" id="ProtNLM"/>
    </source>
</evidence>
<keyword evidence="2" id="KW-1185">Reference proteome</keyword>
<accession>A0A554VJD0</accession>
<dbReference type="RefSeq" id="WP_143916855.1">
    <property type="nucleotide sequence ID" value="NZ_CANMXV010000020.1"/>
</dbReference>
<dbReference type="Proteomes" id="UP000318833">
    <property type="component" value="Unassembled WGS sequence"/>
</dbReference>
<reference evidence="1 2" key="1">
    <citation type="submission" date="2019-07" db="EMBL/GenBank/DDBJ databases">
        <title>The draft genome sequence of Aquimarina algiphila M91.</title>
        <authorList>
            <person name="Meng X."/>
        </authorList>
    </citation>
    <scope>NUCLEOTIDE SEQUENCE [LARGE SCALE GENOMIC DNA]</scope>
    <source>
        <strain evidence="1 2">M91</strain>
    </source>
</reference>
<sequence length="91" mass="10909">MDFWKKYNKTIKMKLEEIQKQIEEILKSKLNHLKVSLDDNLETGDFVISVWWNDSEIELTGNYEHNESFMGNKKDILNIYNNEILPFIKSK</sequence>
<gene>
    <name evidence="1" type="ORF">FOF46_13930</name>
</gene>
<name>A0A554VJD0_9FLAO</name>
<evidence type="ECO:0000313" key="1">
    <source>
        <dbReference type="EMBL" id="TSE07995.1"/>
    </source>
</evidence>
<dbReference type="EMBL" id="VLNR01000027">
    <property type="protein sequence ID" value="TSE07995.1"/>
    <property type="molecule type" value="Genomic_DNA"/>
</dbReference>
<organism evidence="1 2">
    <name type="scientific">Aquimarina algiphila</name>
    <dbReference type="NCBI Taxonomy" id="2047982"/>
    <lineage>
        <taxon>Bacteria</taxon>
        <taxon>Pseudomonadati</taxon>
        <taxon>Bacteroidota</taxon>
        <taxon>Flavobacteriia</taxon>
        <taxon>Flavobacteriales</taxon>
        <taxon>Flavobacteriaceae</taxon>
        <taxon>Aquimarina</taxon>
    </lineage>
</organism>
<evidence type="ECO:0000313" key="2">
    <source>
        <dbReference type="Proteomes" id="UP000318833"/>
    </source>
</evidence>